<organism evidence="6 7">
    <name type="scientific">Virgibacillus indicus</name>
    <dbReference type="NCBI Taxonomy" id="2024554"/>
    <lineage>
        <taxon>Bacteria</taxon>
        <taxon>Bacillati</taxon>
        <taxon>Bacillota</taxon>
        <taxon>Bacilli</taxon>
        <taxon>Bacillales</taxon>
        <taxon>Bacillaceae</taxon>
        <taxon>Virgibacillus</taxon>
    </lineage>
</organism>
<dbReference type="RefSeq" id="WP_094887458.1">
    <property type="nucleotide sequence ID" value="NZ_NPMS01000017.1"/>
</dbReference>
<dbReference type="InterPro" id="IPR001647">
    <property type="entry name" value="HTH_TetR"/>
</dbReference>
<evidence type="ECO:0000313" key="7">
    <source>
        <dbReference type="Proteomes" id="UP000216498"/>
    </source>
</evidence>
<keyword evidence="7" id="KW-1185">Reference proteome</keyword>
<name>A0A265N5A5_9BACI</name>
<evidence type="ECO:0000259" key="5">
    <source>
        <dbReference type="PROSITE" id="PS50977"/>
    </source>
</evidence>
<protein>
    <submittedName>
        <fullName evidence="6">TetR family transcriptional regulator</fullName>
    </submittedName>
</protein>
<dbReference type="PROSITE" id="PS50977">
    <property type="entry name" value="HTH_TETR_2"/>
    <property type="match status" value="1"/>
</dbReference>
<evidence type="ECO:0000256" key="1">
    <source>
        <dbReference type="ARBA" id="ARBA00023015"/>
    </source>
</evidence>
<feature type="domain" description="HTH tetR-type" evidence="5">
    <location>
        <begin position="6"/>
        <end position="66"/>
    </location>
</feature>
<accession>A0A265N5A5</accession>
<dbReference type="Pfam" id="PF16925">
    <property type="entry name" value="TetR_C_13"/>
    <property type="match status" value="1"/>
</dbReference>
<gene>
    <name evidence="6" type="ORF">CIL03_19050</name>
</gene>
<keyword evidence="3" id="KW-0804">Transcription</keyword>
<dbReference type="InterPro" id="IPR011075">
    <property type="entry name" value="TetR_C"/>
</dbReference>
<dbReference type="SUPFAM" id="SSF46689">
    <property type="entry name" value="Homeodomain-like"/>
    <property type="match status" value="1"/>
</dbReference>
<dbReference type="InterPro" id="IPR009057">
    <property type="entry name" value="Homeodomain-like_sf"/>
</dbReference>
<proteinExistence type="predicted"/>
<keyword evidence="2 4" id="KW-0238">DNA-binding</keyword>
<feature type="DNA-binding region" description="H-T-H motif" evidence="4">
    <location>
        <begin position="29"/>
        <end position="48"/>
    </location>
</feature>
<reference evidence="6 7" key="1">
    <citation type="submission" date="2017-08" db="EMBL/GenBank/DDBJ databases">
        <title>Virgibacillus indicus sp. nov. and Virgibacillus profoundi sp. nov, two moderately halophilic bacteria isolated from marine sediment by using the Microfluidic Streak Plate.</title>
        <authorList>
            <person name="Xu B."/>
            <person name="Hu B."/>
            <person name="Wang J."/>
            <person name="Zhu Y."/>
            <person name="Huang L."/>
            <person name="Du W."/>
            <person name="Huang Y."/>
        </authorList>
    </citation>
    <scope>NUCLEOTIDE SEQUENCE [LARGE SCALE GENOMIC DNA]</scope>
    <source>
        <strain evidence="6 7">IO3-P2-C2</strain>
    </source>
</reference>
<evidence type="ECO:0000256" key="3">
    <source>
        <dbReference type="ARBA" id="ARBA00023163"/>
    </source>
</evidence>
<dbReference type="Pfam" id="PF00440">
    <property type="entry name" value="TetR_N"/>
    <property type="match status" value="1"/>
</dbReference>
<dbReference type="SUPFAM" id="SSF48498">
    <property type="entry name" value="Tetracyclin repressor-like, C-terminal domain"/>
    <property type="match status" value="1"/>
</dbReference>
<dbReference type="EMBL" id="NPMS01000017">
    <property type="protein sequence ID" value="OZU87037.1"/>
    <property type="molecule type" value="Genomic_DNA"/>
</dbReference>
<dbReference type="InterPro" id="IPR036271">
    <property type="entry name" value="Tet_transcr_reg_TetR-rel_C_sf"/>
</dbReference>
<comment type="caution">
    <text evidence="6">The sequence shown here is derived from an EMBL/GenBank/DDBJ whole genome shotgun (WGS) entry which is preliminary data.</text>
</comment>
<sequence>MARIKEYDENEVLQKAMVLFWEQGYEKTSIQDLVTHMGIHRRSIYDTFGDKHTLFMRALDRYDEVIGIKIDSQVKPLNSVKQAIRRLFEIAIYRNEKNTIGCLTVNTAVELSLHDEEIAEKVVDSFSKTEKLLNELLLRGQTLGEISHHHDAEKLSQFMHNSLVGLRVLVKTSDDREKLESIIDMTLSILD</sequence>
<dbReference type="Gene3D" id="1.10.357.10">
    <property type="entry name" value="Tetracycline Repressor, domain 2"/>
    <property type="match status" value="1"/>
</dbReference>
<dbReference type="Proteomes" id="UP000216498">
    <property type="component" value="Unassembled WGS sequence"/>
</dbReference>
<dbReference type="PANTHER" id="PTHR47506:SF10">
    <property type="entry name" value="TRANSCRIPTIONAL REGULATORY PROTEIN"/>
    <property type="match status" value="1"/>
</dbReference>
<dbReference type="GO" id="GO:0003677">
    <property type="term" value="F:DNA binding"/>
    <property type="evidence" value="ECO:0007669"/>
    <property type="project" value="UniProtKB-UniRule"/>
</dbReference>
<dbReference type="OrthoDB" id="9795242at2"/>
<evidence type="ECO:0000256" key="2">
    <source>
        <dbReference type="ARBA" id="ARBA00023125"/>
    </source>
</evidence>
<keyword evidence="1" id="KW-0805">Transcription regulation</keyword>
<evidence type="ECO:0000313" key="6">
    <source>
        <dbReference type="EMBL" id="OZU87037.1"/>
    </source>
</evidence>
<dbReference type="Gene3D" id="1.10.10.60">
    <property type="entry name" value="Homeodomain-like"/>
    <property type="match status" value="1"/>
</dbReference>
<dbReference type="PANTHER" id="PTHR47506">
    <property type="entry name" value="TRANSCRIPTIONAL REGULATORY PROTEIN"/>
    <property type="match status" value="1"/>
</dbReference>
<evidence type="ECO:0000256" key="4">
    <source>
        <dbReference type="PROSITE-ProRule" id="PRU00335"/>
    </source>
</evidence>
<dbReference type="AlphaFoldDB" id="A0A265N5A5"/>